<keyword evidence="10" id="KW-0472">Membrane</keyword>
<evidence type="ECO:0000256" key="2">
    <source>
        <dbReference type="ARBA" id="ARBA00022448"/>
    </source>
</evidence>
<evidence type="ECO:0000259" key="12">
    <source>
        <dbReference type="Pfam" id="PF00593"/>
    </source>
</evidence>
<evidence type="ECO:0000256" key="10">
    <source>
        <dbReference type="ARBA" id="ARBA00023136"/>
    </source>
</evidence>
<keyword evidence="11" id="KW-0998">Cell outer membrane</keyword>
<comment type="subcellular location">
    <subcellularLocation>
        <location evidence="1">Cell outer membrane</location>
        <topology evidence="1">Multi-pass membrane protein</topology>
    </subcellularLocation>
</comment>
<evidence type="ECO:0000256" key="8">
    <source>
        <dbReference type="ARBA" id="ARBA00023065"/>
    </source>
</evidence>
<keyword evidence="8" id="KW-0406">Ion transport</keyword>
<evidence type="ECO:0000256" key="1">
    <source>
        <dbReference type="ARBA" id="ARBA00004571"/>
    </source>
</evidence>
<dbReference type="InterPro" id="IPR036942">
    <property type="entry name" value="Beta-barrel_TonB_sf"/>
</dbReference>
<evidence type="ECO:0000256" key="4">
    <source>
        <dbReference type="ARBA" id="ARBA00022496"/>
    </source>
</evidence>
<dbReference type="Proteomes" id="UP000652430">
    <property type="component" value="Unassembled WGS sequence"/>
</dbReference>
<dbReference type="InterPro" id="IPR000531">
    <property type="entry name" value="Beta-barrel_TonB"/>
</dbReference>
<dbReference type="EMBL" id="BNAQ01000002">
    <property type="protein sequence ID" value="GHH15088.1"/>
    <property type="molecule type" value="Genomic_DNA"/>
</dbReference>
<dbReference type="Pfam" id="PF00593">
    <property type="entry name" value="TonB_dep_Rec_b-barrel"/>
    <property type="match status" value="1"/>
</dbReference>
<keyword evidence="2" id="KW-0813">Transport</keyword>
<organism evidence="13 14">
    <name type="scientific">Sphingomonas glacialis</name>
    <dbReference type="NCBI Taxonomy" id="658225"/>
    <lineage>
        <taxon>Bacteria</taxon>
        <taxon>Pseudomonadati</taxon>
        <taxon>Pseudomonadota</taxon>
        <taxon>Alphaproteobacteria</taxon>
        <taxon>Sphingomonadales</taxon>
        <taxon>Sphingomonadaceae</taxon>
        <taxon>Sphingomonas</taxon>
    </lineage>
</organism>
<evidence type="ECO:0000256" key="5">
    <source>
        <dbReference type="ARBA" id="ARBA00022692"/>
    </source>
</evidence>
<dbReference type="PANTHER" id="PTHR32552">
    <property type="entry name" value="FERRICHROME IRON RECEPTOR-RELATED"/>
    <property type="match status" value="1"/>
</dbReference>
<evidence type="ECO:0000256" key="11">
    <source>
        <dbReference type="ARBA" id="ARBA00023237"/>
    </source>
</evidence>
<evidence type="ECO:0000256" key="6">
    <source>
        <dbReference type="ARBA" id="ARBA00022729"/>
    </source>
</evidence>
<evidence type="ECO:0000313" key="13">
    <source>
        <dbReference type="EMBL" id="GHH15088.1"/>
    </source>
</evidence>
<keyword evidence="7" id="KW-0408">Iron</keyword>
<evidence type="ECO:0000256" key="7">
    <source>
        <dbReference type="ARBA" id="ARBA00023004"/>
    </source>
</evidence>
<sequence length="721" mass="76985">MTIRGLPLSANGAKYAQFEEDGLPVLEFGDIGWASSDVFLRTDLNLAGVQAIRGGSASTFASNSPGGVINFISKTGVTEGGTIAATVGLDFERYRLDFDYGAKLSDTVRMHIGGFYRQGEGPRAVGFEGERGVQIKLNITKEFTGGYVRFYGKYLNDRTPAYSTVPVTITGSNADPKYGAVVGFDPTHDTLMSKYATTLLTLDGTNQVASYDLTDGQHPVVKSAGFEAQFEVAGWTIIDRARYSGISGGFRSAEQVVTNTATAIATQYGGAGATLSYANGPTAGQLITNPATLNGNGLLVPINFANLDFRGLDDFTNDARASRTFAMGKTELTVTAGFYKSRQQIDVDYLWGSVLSEVKGGGQAALINLTSANGTPVTQNGYYSFGPGFGSIGLGHLSLKTAYNISAPYGSANFKVGKLSLGGSLRYDFVDAKGSYRRAPGYSAVDVNGDGTLSAAEKRVSQFNLTTASPLAYSARYLSYSASANYRFAQSLSAFARYSRGGRANADRLVRNGFVDLTTGDLTKSSAAVDIVKQLEGGVKYRNNGLTLQITGFSAKADDTNALRGVPFTRTYDAKGFEFEGEFQRGWFRINTGATYTNAKISADNLTPSNVGNKPGRQPDWIFQAIPQITTKTFSVGAAFIGTISSFTDTINRLRQPGYITTDAFMRYTLNDRMTVSVNANNLFDVLAIAALNEGTIPASGLGLARVLNPRATSATISFRF</sequence>
<keyword evidence="13" id="KW-0675">Receptor</keyword>
<gene>
    <name evidence="13" type="ORF">GCM10008023_17490</name>
</gene>
<proteinExistence type="predicted"/>
<evidence type="ECO:0000313" key="14">
    <source>
        <dbReference type="Proteomes" id="UP000652430"/>
    </source>
</evidence>
<keyword evidence="5" id="KW-0812">Transmembrane</keyword>
<dbReference type="Gene3D" id="2.40.170.20">
    <property type="entry name" value="TonB-dependent receptor, beta-barrel domain"/>
    <property type="match status" value="1"/>
</dbReference>
<evidence type="ECO:0000256" key="9">
    <source>
        <dbReference type="ARBA" id="ARBA00023077"/>
    </source>
</evidence>
<dbReference type="InterPro" id="IPR039426">
    <property type="entry name" value="TonB-dep_rcpt-like"/>
</dbReference>
<keyword evidence="4" id="KW-0410">Iron transport</keyword>
<dbReference type="PANTHER" id="PTHR32552:SF89">
    <property type="entry name" value="CATECHOLATE SIDEROPHORE RECEPTOR FIU"/>
    <property type="match status" value="1"/>
</dbReference>
<feature type="domain" description="TonB-dependent receptor-like beta-barrel" evidence="12">
    <location>
        <begin position="274"/>
        <end position="683"/>
    </location>
</feature>
<keyword evidence="14" id="KW-1185">Reference proteome</keyword>
<evidence type="ECO:0000256" key="3">
    <source>
        <dbReference type="ARBA" id="ARBA00022452"/>
    </source>
</evidence>
<accession>A0ABQ3LG85</accession>
<protein>
    <submittedName>
        <fullName evidence="13">TonB-dependent receptor</fullName>
    </submittedName>
</protein>
<dbReference type="SUPFAM" id="SSF56935">
    <property type="entry name" value="Porins"/>
    <property type="match status" value="1"/>
</dbReference>
<keyword evidence="9" id="KW-0798">TonB box</keyword>
<keyword evidence="6" id="KW-0732">Signal</keyword>
<name>A0ABQ3LG85_9SPHN</name>
<keyword evidence="3" id="KW-1134">Transmembrane beta strand</keyword>
<reference evidence="14" key="1">
    <citation type="journal article" date="2019" name="Int. J. Syst. Evol. Microbiol.">
        <title>The Global Catalogue of Microorganisms (GCM) 10K type strain sequencing project: providing services to taxonomists for standard genome sequencing and annotation.</title>
        <authorList>
            <consortium name="The Broad Institute Genomics Platform"/>
            <consortium name="The Broad Institute Genome Sequencing Center for Infectious Disease"/>
            <person name="Wu L."/>
            <person name="Ma J."/>
        </authorList>
    </citation>
    <scope>NUCLEOTIDE SEQUENCE [LARGE SCALE GENOMIC DNA]</scope>
    <source>
        <strain evidence="14">CGMCC 1.8957</strain>
    </source>
</reference>
<comment type="caution">
    <text evidence="13">The sequence shown here is derived from an EMBL/GenBank/DDBJ whole genome shotgun (WGS) entry which is preliminary data.</text>
</comment>